<evidence type="ECO:0000313" key="4">
    <source>
        <dbReference type="EMBL" id="CAK0787402.1"/>
    </source>
</evidence>
<sequence>MSQVSPSRPFARPRVSVTIDDTLPPAMPSPGRMIDTLTPKTRRVSRLPQAERSHALEVACRCVEAAYHGREGPALAHAMHLRADGYKVLKRALYLKDDQRTARDILEHSGEDSVTSATESDALSDTAATGGPSPAKQRRAASLWRRMQALGLSSAGAGGAKGGPSPFKASPTRSSPGAAASGRASSATPQSDGPRRKTLSPAPRAASIMADTRSCYSDVPPRSAGLDVPPQRPADMQRALDALALAAPVRGEVQPWVWLLRAVADAHQLDSVHCCICYLAKIVKYIAAEEEWLRLLVHELAPVIEHLHADELPLSAVRALERVADKALQLGEAALCGYRSHSSSQCKNAALLHYAVKLISLLTSCGLKVDDASLGEVFETHLAQAAQARYRSLKATVGKPRGHPMSPGVAVSAAEQAVQGQLAVTEQLVMDVTQDEEVYQQAFPHTSPICLATISCRVFCQLLRPDLDRVLAQQPPARGPLLDLFYAVHQLEKRADRLYPAALGPDGVFVDESERPLFLPFIDDYLRSVQGKLLQWNARSLDQETWQCSGPRVMCTASLVDSYAAMANTAEEHWRLAAAHTLYAALLEKALAEVARQQISQLEALAQDLLPAPPSPNRRLLMMQQQQQAPEKPWLPGQKLCAALNDMRESRQKQLDVAETLRGGVPRQWWGAQAGNGQHKLGSRLQIMQGDTDRRYAMLLSQVVKQMMASVMPVLRYALDAAAAEAPAQGLDAVVSALTHRVEHLRPLMDPRVLRRAAKDLWNSCAGFLGDRLLSSKAPPEGGAHADSLGDVGPRLQGAEALRRGLMEWFVGKAEVGLVEADEPEKARKLARTLSAFLHAGQGGADSLDI</sequence>
<dbReference type="InterPro" id="IPR052095">
    <property type="entry name" value="UNC-13_domain"/>
</dbReference>
<keyword evidence="5" id="KW-1185">Reference proteome</keyword>
<dbReference type="GO" id="GO:0006887">
    <property type="term" value="P:exocytosis"/>
    <property type="evidence" value="ECO:0007669"/>
    <property type="project" value="UniProtKB-KW"/>
</dbReference>
<proteinExistence type="predicted"/>
<comment type="caution">
    <text evidence="4">The sequence shown here is derived from an EMBL/GenBank/DDBJ whole genome shotgun (WGS) entry which is preliminary data.</text>
</comment>
<dbReference type="AlphaFoldDB" id="A0AAV1IL34"/>
<gene>
    <name evidence="4" type="ORF">CVIRNUC_010622</name>
</gene>
<reference evidence="4 5" key="1">
    <citation type="submission" date="2023-10" db="EMBL/GenBank/DDBJ databases">
        <authorList>
            <person name="Maclean D."/>
            <person name="Macfadyen A."/>
        </authorList>
    </citation>
    <scope>NUCLEOTIDE SEQUENCE [LARGE SCALE GENOMIC DNA]</scope>
</reference>
<feature type="region of interest" description="Disordered" evidence="2">
    <location>
        <begin position="106"/>
        <end position="205"/>
    </location>
</feature>
<accession>A0AAV1IL34</accession>
<evidence type="ECO:0000313" key="5">
    <source>
        <dbReference type="Proteomes" id="UP001314263"/>
    </source>
</evidence>
<dbReference type="GO" id="GO:0099503">
    <property type="term" value="C:secretory vesicle"/>
    <property type="evidence" value="ECO:0007669"/>
    <property type="project" value="TreeGrafter"/>
</dbReference>
<evidence type="ECO:0000256" key="1">
    <source>
        <dbReference type="ARBA" id="ARBA00022483"/>
    </source>
</evidence>
<feature type="compositionally biased region" description="Polar residues" evidence="2">
    <location>
        <begin position="112"/>
        <end position="127"/>
    </location>
</feature>
<organism evidence="4 5">
    <name type="scientific">Coccomyxa viridis</name>
    <dbReference type="NCBI Taxonomy" id="1274662"/>
    <lineage>
        <taxon>Eukaryota</taxon>
        <taxon>Viridiplantae</taxon>
        <taxon>Chlorophyta</taxon>
        <taxon>core chlorophytes</taxon>
        <taxon>Trebouxiophyceae</taxon>
        <taxon>Trebouxiophyceae incertae sedis</taxon>
        <taxon>Coccomyxaceae</taxon>
        <taxon>Coccomyxa</taxon>
    </lineage>
</organism>
<dbReference type="PROSITE" id="PS51258">
    <property type="entry name" value="MHD1"/>
    <property type="match status" value="1"/>
</dbReference>
<dbReference type="PANTHER" id="PTHR45999">
    <property type="entry name" value="UNC-13-4A, ISOFORM B"/>
    <property type="match status" value="1"/>
</dbReference>
<feature type="domain" description="MHD1" evidence="3">
    <location>
        <begin position="482"/>
        <end position="606"/>
    </location>
</feature>
<dbReference type="InterPro" id="IPR014770">
    <property type="entry name" value="Munc13_1"/>
</dbReference>
<feature type="compositionally biased region" description="Low complexity" evidence="2">
    <location>
        <begin position="163"/>
        <end position="188"/>
    </location>
</feature>
<dbReference type="PANTHER" id="PTHR45999:SF4">
    <property type="entry name" value="UNC-13-4A, ISOFORM B"/>
    <property type="match status" value="1"/>
</dbReference>
<evidence type="ECO:0000256" key="2">
    <source>
        <dbReference type="SAM" id="MobiDB-lite"/>
    </source>
</evidence>
<protein>
    <recommendedName>
        <fullName evidence="3">MHD1 domain-containing protein</fullName>
    </recommendedName>
</protein>
<dbReference type="EMBL" id="CAUYUE010000017">
    <property type="protein sequence ID" value="CAK0787402.1"/>
    <property type="molecule type" value="Genomic_DNA"/>
</dbReference>
<keyword evidence="1" id="KW-0268">Exocytosis</keyword>
<evidence type="ECO:0000259" key="3">
    <source>
        <dbReference type="PROSITE" id="PS51258"/>
    </source>
</evidence>
<dbReference type="Proteomes" id="UP001314263">
    <property type="component" value="Unassembled WGS sequence"/>
</dbReference>
<name>A0AAV1IL34_9CHLO</name>